<dbReference type="InterPro" id="IPR028994">
    <property type="entry name" value="Integrin_alpha_N"/>
</dbReference>
<sequence length="498" mass="50261">MTSQRSILGCTLVAAAAASLLTAPAASAAPLTDPASVSVARPDDFDGDGYRDVVVAAPDAQVGQVRAAGQIAVHYGSASGAVTTRRQTFHQDSPGVPDQAEEGDRFGHALATGDLDRDGYTDLVVSTPLEDYQPQFENQGMLTVVWGGSQGLAGAATVLEGPIREGQNGTLLTAGDYDGDGDTDLALNHSHKDLRILSGPFGRDGSAAASNTFITGGFYQRVSHLATGDINGDGRDDLFSVRRLTDMPQRDTRGTVYWLGAPGGPSGPGTPVLANQETTSFGGDELALGDVDKDGYDDLVIARYDEYTGTEPPPPAALGGKVTWIPGSAQGPKGDLAQHINQDTPGVPGAAEADDAFGSGVAVGDIDGDGYADISAGVPSEELNGTAGTDHGAVVTLRGGPTGPTGTGAQSFNQNTAGVPGAAEAGDAFGRTTALIDTDGDGRSELFAGAPGENVNSGAVWSFDATPSGPTAQGSVSFGPAATGIHPDGAAFGSAFQD</sequence>
<dbReference type="OrthoDB" id="344301at2"/>
<feature type="signal peptide" evidence="5">
    <location>
        <begin position="1"/>
        <end position="28"/>
    </location>
</feature>
<dbReference type="RefSeq" id="WP_003961896.1">
    <property type="nucleotide sequence ID" value="NZ_CM000913.1"/>
</dbReference>
<dbReference type="Gene3D" id="2.130.10.130">
    <property type="entry name" value="Integrin alpha, N-terminal"/>
    <property type="match status" value="4"/>
</dbReference>
<gene>
    <name evidence="6" type="ORF">SCLAV_4352</name>
</gene>
<evidence type="ECO:0000313" key="6">
    <source>
        <dbReference type="EMBL" id="EFG09425.1"/>
    </source>
</evidence>
<feature type="chain" id="PRO_5003162651" evidence="5">
    <location>
        <begin position="29"/>
        <end position="498"/>
    </location>
</feature>
<dbReference type="InterPro" id="IPR006311">
    <property type="entry name" value="TAT_signal"/>
</dbReference>
<dbReference type="AlphaFoldDB" id="E2Q6X6"/>
<evidence type="ECO:0000256" key="5">
    <source>
        <dbReference type="SAM" id="SignalP"/>
    </source>
</evidence>
<keyword evidence="7" id="KW-1185">Reference proteome</keyword>
<dbReference type="GO" id="GO:0016787">
    <property type="term" value="F:hydrolase activity"/>
    <property type="evidence" value="ECO:0007669"/>
    <property type="project" value="UniProtKB-KW"/>
</dbReference>
<proteinExistence type="predicted"/>
<dbReference type="SUPFAM" id="SSF69318">
    <property type="entry name" value="Integrin alpha N-terminal domain"/>
    <property type="match status" value="1"/>
</dbReference>
<keyword evidence="6" id="KW-0401">Integrin</keyword>
<evidence type="ECO:0000256" key="4">
    <source>
        <dbReference type="ARBA" id="ARBA00023180"/>
    </source>
</evidence>
<evidence type="ECO:0000313" key="7">
    <source>
        <dbReference type="Proteomes" id="UP000002357"/>
    </source>
</evidence>
<evidence type="ECO:0000256" key="3">
    <source>
        <dbReference type="ARBA" id="ARBA00022801"/>
    </source>
</evidence>
<evidence type="ECO:0000256" key="2">
    <source>
        <dbReference type="ARBA" id="ARBA00022737"/>
    </source>
</evidence>
<dbReference type="Proteomes" id="UP000002357">
    <property type="component" value="Chromosome"/>
</dbReference>
<dbReference type="InterPro" id="IPR013519">
    <property type="entry name" value="Int_alpha_beta-p"/>
</dbReference>
<dbReference type="EMBL" id="CM000913">
    <property type="protein sequence ID" value="EFG09425.1"/>
    <property type="molecule type" value="Genomic_DNA"/>
</dbReference>
<dbReference type="PROSITE" id="PS51470">
    <property type="entry name" value="FG_GAP"/>
    <property type="match status" value="2"/>
</dbReference>
<dbReference type="PANTHER" id="PTHR23221">
    <property type="entry name" value="GLYCOSYLPHOSPHATIDYLINOSITOL PHOSPHOLIPASE D"/>
    <property type="match status" value="1"/>
</dbReference>
<keyword evidence="4" id="KW-0325">Glycoprotein</keyword>
<dbReference type="InterPro" id="IPR013517">
    <property type="entry name" value="FG-GAP"/>
</dbReference>
<evidence type="ECO:0000256" key="1">
    <source>
        <dbReference type="ARBA" id="ARBA00022729"/>
    </source>
</evidence>
<keyword evidence="3" id="KW-0378">Hydrolase</keyword>
<dbReference type="GO" id="GO:0007229">
    <property type="term" value="P:integrin-mediated signaling pathway"/>
    <property type="evidence" value="ECO:0007669"/>
    <property type="project" value="UniProtKB-KW"/>
</dbReference>
<dbReference type="Pfam" id="PF13517">
    <property type="entry name" value="FG-GAP_3"/>
    <property type="match status" value="1"/>
</dbReference>
<reference evidence="6 7" key="1">
    <citation type="journal article" date="2010" name="Genome Biol. Evol.">
        <title>The sequence of a 1.8-mb bacterial linear plasmid reveals a rich evolutionary reservoir of secondary metabolic pathways.</title>
        <authorList>
            <person name="Medema M.H."/>
            <person name="Trefzer A."/>
            <person name="Kovalchuk A."/>
            <person name="van den Berg M."/>
            <person name="Mueller U."/>
            <person name="Heijne W."/>
            <person name="Wu L."/>
            <person name="Alam M.T."/>
            <person name="Ronning C.M."/>
            <person name="Nierman W.C."/>
            <person name="Bovenberg R.A.L."/>
            <person name="Breitling R."/>
            <person name="Takano E."/>
        </authorList>
    </citation>
    <scope>NUCLEOTIDE SEQUENCE [LARGE SCALE GENOMIC DNA]</scope>
    <source>
        <strain evidence="7">ATCC 27064 / DSM 738 / JCM 4710 / NBRC 13307 / NCIMB 12785 / NRRL 3585 / VKM Ac-602</strain>
    </source>
</reference>
<keyword evidence="2" id="KW-0677">Repeat</keyword>
<keyword evidence="1 5" id="KW-0732">Signal</keyword>
<protein>
    <submittedName>
        <fullName evidence="6">Integrin-like protein</fullName>
    </submittedName>
</protein>
<name>E2Q6X6_STRCL</name>
<dbReference type="STRING" id="1901.BB341_07095"/>
<dbReference type="SMART" id="SM00191">
    <property type="entry name" value="Int_alpha"/>
    <property type="match status" value="5"/>
</dbReference>
<dbReference type="eggNOG" id="COG5555">
    <property type="taxonomic scope" value="Bacteria"/>
</dbReference>
<dbReference type="PROSITE" id="PS51318">
    <property type="entry name" value="TAT"/>
    <property type="match status" value="1"/>
</dbReference>
<dbReference type="Pfam" id="PF01839">
    <property type="entry name" value="FG-GAP"/>
    <property type="match status" value="4"/>
</dbReference>
<dbReference type="PANTHER" id="PTHR23221:SF7">
    <property type="entry name" value="PHOSPHATIDYLINOSITOL-GLYCAN-SPECIFIC PHOSPHOLIPASE D"/>
    <property type="match status" value="1"/>
</dbReference>
<dbReference type="GeneID" id="93729184"/>
<accession>E2Q6X6</accession>
<organism evidence="6 7">
    <name type="scientific">Streptomyces clavuligerus</name>
    <dbReference type="NCBI Taxonomy" id="1901"/>
    <lineage>
        <taxon>Bacteria</taxon>
        <taxon>Bacillati</taxon>
        <taxon>Actinomycetota</taxon>
        <taxon>Actinomycetes</taxon>
        <taxon>Kitasatosporales</taxon>
        <taxon>Streptomycetaceae</taxon>
        <taxon>Streptomyces</taxon>
    </lineage>
</organism>
<dbReference type="KEGG" id="sclf:BB341_07095"/>